<dbReference type="EMBL" id="OQ790078">
    <property type="protein sequence ID" value="WJE88269.1"/>
    <property type="molecule type" value="Genomic_DNA"/>
</dbReference>
<evidence type="ECO:0000256" key="1">
    <source>
        <dbReference type="ARBA" id="ARBA00004328"/>
    </source>
</evidence>
<name>A0AAT9V4E9_9CAUD</name>
<evidence type="ECO:0000256" key="3">
    <source>
        <dbReference type="SAM" id="Coils"/>
    </source>
</evidence>
<dbReference type="Gene3D" id="3.30.2400.10">
    <property type="entry name" value="Major capsid protein gp5"/>
    <property type="match status" value="1"/>
</dbReference>
<sequence length="435" mass="46953">MSKERNKMPHIEELRRQRAGINEQVQALATIDASGGTLTAEQMTEFANLQQQFTDISAKIERLEAAERAAALVAKPVKATQQAPGIIVKQEPKQYTGAGMTRLVMSVAAGAGNLQDAAKFASEELNDQSVSMAISTAAASGGVLIPQNLHSEVIELLSDRTIVRKLGARPVPLPNGNMTLPRVAGGATASYTGENKDAKTSETRFDDVKLTAKTLIAMVPISNALIGRAGFNVEQLVLQDILTAISVREDKAFMRDDGTGDTPIGMKARATQWNRLLPWEADAAINLNTVDEYLDKIILMAMDGNSNMISSGWGMSNRTYMKLFGLRDGNGNKVYPEMAQGLLKGYPVQRTSAIPANLGTGGKETEIYFADFNDVVIAEDGNMKVDFSKEASYIDADGTLVSAFSRNQSLIRVVTEHDIGFRHPEGLVLGTGVLF</sequence>
<keyword evidence="3" id="KW-0175">Coiled coil</keyword>
<dbReference type="Gene3D" id="3.30.2320.10">
    <property type="entry name" value="hypothetical protein PF0899 domain"/>
    <property type="match status" value="1"/>
</dbReference>
<evidence type="ECO:0000256" key="2">
    <source>
        <dbReference type="ARBA" id="ARBA00022844"/>
    </source>
</evidence>
<comment type="subcellular location">
    <subcellularLocation>
        <location evidence="1">Virion</location>
    </subcellularLocation>
</comment>
<organism evidence="5">
    <name type="scientific">Klebsiella phage Kpn74</name>
    <dbReference type="NCBI Taxonomy" id="3044026"/>
    <lineage>
        <taxon>Viruses</taxon>
        <taxon>Duplodnaviria</taxon>
        <taxon>Heunggongvirae</taxon>
        <taxon>Uroviricota</taxon>
        <taxon>Caudoviricetes</taxon>
    </lineage>
</organism>
<feature type="domain" description="Phage capsid-like C-terminal" evidence="4">
    <location>
        <begin position="141"/>
        <end position="431"/>
    </location>
</feature>
<reference evidence="5" key="1">
    <citation type="journal article" date="2024" name="Can. J. Microbiol.">
        <title>Biological and genomic characteristics of three novel bacteriophages and a phage-plasmid of Klebsiella pneumoniae.</title>
        <authorList>
            <person name="Uskudar-Guclu A."/>
            <person name="Unlu S."/>
            <person name="Salih-Dogan H."/>
            <person name="Yalcin S."/>
            <person name="Basustaoglu A."/>
        </authorList>
    </citation>
    <scope>NUCLEOTIDE SEQUENCE</scope>
</reference>
<dbReference type="InterPro" id="IPR054612">
    <property type="entry name" value="Phage_capsid-like_C"/>
</dbReference>
<proteinExistence type="predicted"/>
<evidence type="ECO:0000313" key="5">
    <source>
        <dbReference type="EMBL" id="WJE88269.1"/>
    </source>
</evidence>
<protein>
    <submittedName>
        <fullName evidence="5">Major capsid protein</fullName>
    </submittedName>
</protein>
<dbReference type="SUPFAM" id="SSF56563">
    <property type="entry name" value="Major capsid protein gp5"/>
    <property type="match status" value="1"/>
</dbReference>
<dbReference type="InterPro" id="IPR024455">
    <property type="entry name" value="Phage_capsid"/>
</dbReference>
<dbReference type="Pfam" id="PF05065">
    <property type="entry name" value="Phage_capsid"/>
    <property type="match status" value="1"/>
</dbReference>
<keyword evidence="2" id="KW-0946">Virion</keyword>
<accession>A0AAT9V4E9</accession>
<dbReference type="NCBIfam" id="TIGR01554">
    <property type="entry name" value="major_cap_HK97"/>
    <property type="match status" value="1"/>
</dbReference>
<feature type="coiled-coil region" evidence="3">
    <location>
        <begin position="11"/>
        <end position="66"/>
    </location>
</feature>
<dbReference type="GO" id="GO:0044423">
    <property type="term" value="C:virion component"/>
    <property type="evidence" value="ECO:0007669"/>
    <property type="project" value="UniProtKB-KW"/>
</dbReference>
<evidence type="ECO:0000259" key="4">
    <source>
        <dbReference type="Pfam" id="PF05065"/>
    </source>
</evidence>